<keyword evidence="2 7" id="KW-0812">Transmembrane</keyword>
<feature type="transmembrane region" description="Helical" evidence="7">
    <location>
        <begin position="186"/>
        <end position="209"/>
    </location>
</feature>
<evidence type="ECO:0000256" key="2">
    <source>
        <dbReference type="ARBA" id="ARBA00022692"/>
    </source>
</evidence>
<sequence>MEVRWFRFKFSAVVHLYRDGQDQYGEQMPEYQGRTELLRDDITNGRVSLRIHDIQPSDNGQYKCFFKSNVSYEEALLELQVAGLGSAPAISVEGHQDGGIRVICRSAGWYPQPKAQWKDLQGQVLPSASEKISPEANGLFQAEIAIVITEESNQKVSCSVRNPRLNQERESTISIAELFFPRVNPWMVALWVILALLAVLLLLASYCVWRQHRAKEALRSDMKRQKGQCLGTMGWVEDFTSCQSS</sequence>
<comment type="caution">
    <text evidence="9">The sequence shown here is derived from an EMBL/GenBank/DDBJ whole genome shotgun (WGS) entry which is preliminary data.</text>
</comment>
<dbReference type="CDD" id="cd05713">
    <property type="entry name" value="IgV_MOG_like"/>
    <property type="match status" value="1"/>
</dbReference>
<keyword evidence="6" id="KW-0393">Immunoglobulin domain</keyword>
<feature type="domain" description="Ig-like" evidence="8">
    <location>
        <begin position="1"/>
        <end position="82"/>
    </location>
</feature>
<organism evidence="9 10">
    <name type="scientific">Mauremys mutica</name>
    <name type="common">yellowpond turtle</name>
    <dbReference type="NCBI Taxonomy" id="74926"/>
    <lineage>
        <taxon>Eukaryota</taxon>
        <taxon>Metazoa</taxon>
        <taxon>Chordata</taxon>
        <taxon>Craniata</taxon>
        <taxon>Vertebrata</taxon>
        <taxon>Euteleostomi</taxon>
        <taxon>Archelosauria</taxon>
        <taxon>Testudinata</taxon>
        <taxon>Testudines</taxon>
        <taxon>Cryptodira</taxon>
        <taxon>Durocryptodira</taxon>
        <taxon>Testudinoidea</taxon>
        <taxon>Geoemydidae</taxon>
        <taxon>Geoemydinae</taxon>
        <taxon>Mauremys</taxon>
    </lineage>
</organism>
<evidence type="ECO:0000256" key="1">
    <source>
        <dbReference type="ARBA" id="ARBA00004370"/>
    </source>
</evidence>
<accession>A0A9D3XMN1</accession>
<dbReference type="EMBL" id="JAHDVG010000466">
    <property type="protein sequence ID" value="KAH1182782.1"/>
    <property type="molecule type" value="Genomic_DNA"/>
</dbReference>
<feature type="domain" description="Ig-like" evidence="8">
    <location>
        <begin position="88"/>
        <end position="174"/>
    </location>
</feature>
<comment type="subcellular location">
    <subcellularLocation>
        <location evidence="1">Membrane</location>
    </subcellularLocation>
</comment>
<evidence type="ECO:0000259" key="8">
    <source>
        <dbReference type="PROSITE" id="PS50835"/>
    </source>
</evidence>
<dbReference type="GO" id="GO:0009897">
    <property type="term" value="C:external side of plasma membrane"/>
    <property type="evidence" value="ECO:0007669"/>
    <property type="project" value="TreeGrafter"/>
</dbReference>
<keyword evidence="3" id="KW-0732">Signal</keyword>
<evidence type="ECO:0000256" key="5">
    <source>
        <dbReference type="ARBA" id="ARBA00023136"/>
    </source>
</evidence>
<dbReference type="Pfam" id="PF07686">
    <property type="entry name" value="V-set"/>
    <property type="match status" value="1"/>
</dbReference>
<evidence type="ECO:0000313" key="9">
    <source>
        <dbReference type="EMBL" id="KAH1182782.1"/>
    </source>
</evidence>
<dbReference type="GO" id="GO:0005102">
    <property type="term" value="F:signaling receptor binding"/>
    <property type="evidence" value="ECO:0007669"/>
    <property type="project" value="TreeGrafter"/>
</dbReference>
<dbReference type="PROSITE" id="PS50835">
    <property type="entry name" value="IG_LIKE"/>
    <property type="match status" value="2"/>
</dbReference>
<dbReference type="PANTHER" id="PTHR24100:SF149">
    <property type="entry name" value="BG-LIKE ANTIGEN 1-RELATED"/>
    <property type="match status" value="1"/>
</dbReference>
<dbReference type="GO" id="GO:0001817">
    <property type="term" value="P:regulation of cytokine production"/>
    <property type="evidence" value="ECO:0007669"/>
    <property type="project" value="TreeGrafter"/>
</dbReference>
<dbReference type="Proteomes" id="UP000827986">
    <property type="component" value="Unassembled WGS sequence"/>
</dbReference>
<dbReference type="FunFam" id="2.60.40.10:FF:000208">
    <property type="entry name" value="Butyrophilin subfamily 1 member A1"/>
    <property type="match status" value="1"/>
</dbReference>
<keyword evidence="5 7" id="KW-0472">Membrane</keyword>
<gene>
    <name evidence="9" type="ORF">KIL84_004274</name>
</gene>
<dbReference type="InterPro" id="IPR050504">
    <property type="entry name" value="IgSF_BTN/MOG"/>
</dbReference>
<proteinExistence type="predicted"/>
<dbReference type="InterPro" id="IPR053896">
    <property type="entry name" value="BTN3A2-like_Ig-C"/>
</dbReference>
<reference evidence="9" key="1">
    <citation type="submission" date="2021-09" db="EMBL/GenBank/DDBJ databases">
        <title>The genome of Mauremys mutica provides insights into the evolution of semi-aquatic lifestyle.</title>
        <authorList>
            <person name="Gong S."/>
            <person name="Gao Y."/>
        </authorList>
    </citation>
    <scope>NUCLEOTIDE SEQUENCE</scope>
    <source>
        <strain evidence="9">MM-2020</strain>
        <tissue evidence="9">Muscle</tissue>
    </source>
</reference>
<keyword evidence="10" id="KW-1185">Reference proteome</keyword>
<dbReference type="InterPro" id="IPR013783">
    <property type="entry name" value="Ig-like_fold"/>
</dbReference>
<dbReference type="InterPro" id="IPR013106">
    <property type="entry name" value="Ig_V-set"/>
</dbReference>
<dbReference type="AlphaFoldDB" id="A0A9D3XMN1"/>
<dbReference type="InterPro" id="IPR007110">
    <property type="entry name" value="Ig-like_dom"/>
</dbReference>
<dbReference type="InterPro" id="IPR036179">
    <property type="entry name" value="Ig-like_dom_sf"/>
</dbReference>
<dbReference type="SUPFAM" id="SSF48726">
    <property type="entry name" value="Immunoglobulin"/>
    <property type="match status" value="2"/>
</dbReference>
<keyword evidence="4 7" id="KW-1133">Transmembrane helix</keyword>
<dbReference type="FunFam" id="2.60.40.10:FF:000088">
    <property type="entry name" value="Butyrophilin subfamily 1 member A1"/>
    <property type="match status" value="1"/>
</dbReference>
<evidence type="ECO:0000256" key="6">
    <source>
        <dbReference type="ARBA" id="ARBA00023319"/>
    </source>
</evidence>
<evidence type="ECO:0000256" key="4">
    <source>
        <dbReference type="ARBA" id="ARBA00022989"/>
    </source>
</evidence>
<evidence type="ECO:0000313" key="10">
    <source>
        <dbReference type="Proteomes" id="UP000827986"/>
    </source>
</evidence>
<evidence type="ECO:0000256" key="7">
    <source>
        <dbReference type="SAM" id="Phobius"/>
    </source>
</evidence>
<dbReference type="PANTHER" id="PTHR24100">
    <property type="entry name" value="BUTYROPHILIN"/>
    <property type="match status" value="1"/>
</dbReference>
<evidence type="ECO:0000256" key="3">
    <source>
        <dbReference type="ARBA" id="ARBA00022729"/>
    </source>
</evidence>
<dbReference type="Gene3D" id="2.60.40.10">
    <property type="entry name" value="Immunoglobulins"/>
    <property type="match status" value="2"/>
</dbReference>
<dbReference type="GO" id="GO:0050852">
    <property type="term" value="P:T cell receptor signaling pathway"/>
    <property type="evidence" value="ECO:0007669"/>
    <property type="project" value="TreeGrafter"/>
</dbReference>
<dbReference type="Pfam" id="PF22705">
    <property type="entry name" value="C2-set_3"/>
    <property type="match status" value="1"/>
</dbReference>
<protein>
    <recommendedName>
        <fullName evidence="8">Ig-like domain-containing protein</fullName>
    </recommendedName>
</protein>
<name>A0A9D3XMN1_9SAUR</name>